<dbReference type="STRING" id="671143.DAMO_2560"/>
<feature type="region of interest" description="Disordered" evidence="1">
    <location>
        <begin position="37"/>
        <end position="68"/>
    </location>
</feature>
<evidence type="ECO:0000313" key="3">
    <source>
        <dbReference type="Proteomes" id="UP000006898"/>
    </source>
</evidence>
<dbReference type="AlphaFoldDB" id="D5MJP8"/>
<feature type="region of interest" description="Disordered" evidence="1">
    <location>
        <begin position="1"/>
        <end position="21"/>
    </location>
</feature>
<accession>D5MJP8</accession>
<dbReference type="HOGENOM" id="CLU_2786155_0_0_0"/>
<proteinExistence type="predicted"/>
<evidence type="ECO:0000256" key="1">
    <source>
        <dbReference type="SAM" id="MobiDB-lite"/>
    </source>
</evidence>
<reference evidence="2 3" key="1">
    <citation type="journal article" date="2010" name="Nature">
        <title>Nitrite-driven anaerobic methane oxidation by oxygenic bacteria.</title>
        <authorList>
            <person name="Ettwig K.F."/>
            <person name="Butler M.K."/>
            <person name="Le Paslier D."/>
            <person name="Pelletier E."/>
            <person name="Mangenot S."/>
            <person name="Kuypers M.M.M."/>
            <person name="Schreiber F."/>
            <person name="Dutilh B.E."/>
            <person name="Zedelius J."/>
            <person name="de Beer D."/>
            <person name="Gloerich J."/>
            <person name="Wessels H.J.C.T."/>
            <person name="van Allen T."/>
            <person name="Luesken F."/>
            <person name="Wu M."/>
            <person name="van de Pas-Schoonen K.T."/>
            <person name="Op den Camp H.J.M."/>
            <person name="Janssen-Megens E.M."/>
            <person name="Francoijs K-J."/>
            <person name="Stunnenberg H."/>
            <person name="Weissenbach J."/>
            <person name="Jetten M.S.M."/>
            <person name="Strous M."/>
        </authorList>
    </citation>
    <scope>NUCLEOTIDE SEQUENCE [LARGE SCALE GENOMIC DNA]</scope>
</reference>
<dbReference type="KEGG" id="mox:DAMO_2560"/>
<protein>
    <submittedName>
        <fullName evidence="2">Uncharacterized protein</fullName>
    </submittedName>
</protein>
<sequence length="68" mass="7228">MGRRARSHELAAPGPRLWGPEGAKIHTQATHVDALSDMFSDAGSTPAASTNAIQLNRPPDSPVRRAVQ</sequence>
<organism evidence="2 3">
    <name type="scientific">Methylomirabilis oxygeniifera</name>
    <dbReference type="NCBI Taxonomy" id="671143"/>
    <lineage>
        <taxon>Bacteria</taxon>
        <taxon>Candidatus Methylomirabilota</taxon>
        <taxon>Candidatus Methylomirabilia</taxon>
        <taxon>Candidatus Methylomirabilales</taxon>
        <taxon>Candidatus Methylomirabilaceae</taxon>
        <taxon>Candidatus Methylomirabilis</taxon>
    </lineage>
</organism>
<gene>
    <name evidence="2" type="ORF">DAMO_2560</name>
</gene>
<dbReference type="Proteomes" id="UP000006898">
    <property type="component" value="Chromosome"/>
</dbReference>
<name>D5MJP8_METO1</name>
<dbReference type="EMBL" id="FP565575">
    <property type="protein sequence ID" value="CBE69633.1"/>
    <property type="molecule type" value="Genomic_DNA"/>
</dbReference>
<feature type="compositionally biased region" description="Polar residues" evidence="1">
    <location>
        <begin position="42"/>
        <end position="54"/>
    </location>
</feature>
<evidence type="ECO:0000313" key="2">
    <source>
        <dbReference type="EMBL" id="CBE69633.1"/>
    </source>
</evidence>